<evidence type="ECO:0000313" key="2">
    <source>
        <dbReference type="Proteomes" id="UP000019132"/>
    </source>
</evidence>
<protein>
    <submittedName>
        <fullName evidence="1">Uncharacterized protein</fullName>
    </submittedName>
</protein>
<dbReference type="AlphaFoldDB" id="K3WNQ6"/>
<organism evidence="1 2">
    <name type="scientific">Globisporangium ultimum (strain ATCC 200006 / CBS 805.95 / DAOM BR144)</name>
    <name type="common">Pythium ultimum</name>
    <dbReference type="NCBI Taxonomy" id="431595"/>
    <lineage>
        <taxon>Eukaryota</taxon>
        <taxon>Sar</taxon>
        <taxon>Stramenopiles</taxon>
        <taxon>Oomycota</taxon>
        <taxon>Peronosporomycetes</taxon>
        <taxon>Pythiales</taxon>
        <taxon>Pythiaceae</taxon>
        <taxon>Globisporangium</taxon>
    </lineage>
</organism>
<dbReference type="EnsemblProtists" id="PYU1_T006598">
    <property type="protein sequence ID" value="PYU1_T006598"/>
    <property type="gene ID" value="PYU1_G006586"/>
</dbReference>
<proteinExistence type="predicted"/>
<reference evidence="2" key="2">
    <citation type="submission" date="2010-04" db="EMBL/GenBank/DDBJ databases">
        <authorList>
            <person name="Buell R."/>
            <person name="Hamilton J."/>
            <person name="Hostetler J."/>
        </authorList>
    </citation>
    <scope>NUCLEOTIDE SEQUENCE [LARGE SCALE GENOMIC DNA]</scope>
    <source>
        <strain evidence="2">DAOM:BR144</strain>
    </source>
</reference>
<dbReference type="InParanoid" id="K3WNQ6"/>
<dbReference type="eggNOG" id="ENOG502RWI1">
    <property type="taxonomic scope" value="Eukaryota"/>
</dbReference>
<dbReference type="Proteomes" id="UP000019132">
    <property type="component" value="Unassembled WGS sequence"/>
</dbReference>
<keyword evidence="2" id="KW-1185">Reference proteome</keyword>
<accession>K3WNQ6</accession>
<dbReference type="VEuPathDB" id="FungiDB:PYU1_G006586"/>
<name>K3WNQ6_GLOUD</name>
<dbReference type="EMBL" id="GL376635">
    <property type="status" value="NOT_ANNOTATED_CDS"/>
    <property type="molecule type" value="Genomic_DNA"/>
</dbReference>
<reference evidence="1" key="3">
    <citation type="submission" date="2015-02" db="UniProtKB">
        <authorList>
            <consortium name="EnsemblProtists"/>
        </authorList>
    </citation>
    <scope>IDENTIFICATION</scope>
    <source>
        <strain evidence="1">DAOM BR144</strain>
    </source>
</reference>
<dbReference type="HOGENOM" id="CLU_759692_0_0_1"/>
<sequence>MLRAEKQALQRQYASLLEANPEMHPTRFLSLSQHPYEGDGDAENKSNPEKLKAITNLKLIEFYLREQNHWHSQALDKPKERTEKFLNALSPELESLALGSASRRDKYQKMLQTEHQLVTRSLLSFTKRLNADDYRLLRDEARHHINKLAQNEHFCNFQRTAGGWEAARSADGALFQWSMRKWIHGHGADEVAKETWKIFADPERLEKLYSPQVRMTCRVVHVVDSNNVVLLQQFHGIVSECSATRELLTPTIPDATALSLVSFFKTEKGFMTIMRGLPRESKGDLVLSTADASCEVWTDLFCWMENEYDGEVHKHTLCKFSGTTPAIGKNASFWSLKVLMLAVNWENMVLGTELPGPATASYSTR</sequence>
<reference evidence="2" key="1">
    <citation type="journal article" date="2010" name="Genome Biol.">
        <title>Genome sequence of the necrotrophic plant pathogen Pythium ultimum reveals original pathogenicity mechanisms and effector repertoire.</title>
        <authorList>
            <person name="Levesque C.A."/>
            <person name="Brouwer H."/>
            <person name="Cano L."/>
            <person name="Hamilton J.P."/>
            <person name="Holt C."/>
            <person name="Huitema E."/>
            <person name="Raffaele S."/>
            <person name="Robideau G.P."/>
            <person name="Thines M."/>
            <person name="Win J."/>
            <person name="Zerillo M.M."/>
            <person name="Beakes G.W."/>
            <person name="Boore J.L."/>
            <person name="Busam D."/>
            <person name="Dumas B."/>
            <person name="Ferriera S."/>
            <person name="Fuerstenberg S.I."/>
            <person name="Gachon C.M."/>
            <person name="Gaulin E."/>
            <person name="Govers F."/>
            <person name="Grenville-Briggs L."/>
            <person name="Horner N."/>
            <person name="Hostetler J."/>
            <person name="Jiang R.H."/>
            <person name="Johnson J."/>
            <person name="Krajaejun T."/>
            <person name="Lin H."/>
            <person name="Meijer H.J."/>
            <person name="Moore B."/>
            <person name="Morris P."/>
            <person name="Phuntmart V."/>
            <person name="Puiu D."/>
            <person name="Shetty J."/>
            <person name="Stajich J.E."/>
            <person name="Tripathy S."/>
            <person name="Wawra S."/>
            <person name="van West P."/>
            <person name="Whitty B.R."/>
            <person name="Coutinho P.M."/>
            <person name="Henrissat B."/>
            <person name="Martin F."/>
            <person name="Thomas P.D."/>
            <person name="Tyler B.M."/>
            <person name="De Vries R.P."/>
            <person name="Kamoun S."/>
            <person name="Yandell M."/>
            <person name="Tisserat N."/>
            <person name="Buell C.R."/>
        </authorList>
    </citation>
    <scope>NUCLEOTIDE SEQUENCE</scope>
    <source>
        <strain evidence="2">DAOM:BR144</strain>
    </source>
</reference>
<evidence type="ECO:0000313" key="1">
    <source>
        <dbReference type="EnsemblProtists" id="PYU1_T006598"/>
    </source>
</evidence>